<keyword evidence="2" id="KW-1185">Reference proteome</keyword>
<accession>A0ACC1HI82</accession>
<evidence type="ECO:0000313" key="1">
    <source>
        <dbReference type="EMBL" id="KAJ1674014.1"/>
    </source>
</evidence>
<organism evidence="1 2">
    <name type="scientific">Spiromyces aspiralis</name>
    <dbReference type="NCBI Taxonomy" id="68401"/>
    <lineage>
        <taxon>Eukaryota</taxon>
        <taxon>Fungi</taxon>
        <taxon>Fungi incertae sedis</taxon>
        <taxon>Zoopagomycota</taxon>
        <taxon>Kickxellomycotina</taxon>
        <taxon>Kickxellomycetes</taxon>
        <taxon>Kickxellales</taxon>
        <taxon>Kickxellaceae</taxon>
        <taxon>Spiromyces</taxon>
    </lineage>
</organism>
<name>A0ACC1HI82_9FUNG</name>
<evidence type="ECO:0000313" key="2">
    <source>
        <dbReference type="Proteomes" id="UP001145114"/>
    </source>
</evidence>
<comment type="caution">
    <text evidence="1">The sequence shown here is derived from an EMBL/GenBank/DDBJ whole genome shotgun (WGS) entry which is preliminary data.</text>
</comment>
<reference evidence="1" key="1">
    <citation type="submission" date="2022-06" db="EMBL/GenBank/DDBJ databases">
        <title>Phylogenomic reconstructions and comparative analyses of Kickxellomycotina fungi.</title>
        <authorList>
            <person name="Reynolds N.K."/>
            <person name="Stajich J.E."/>
            <person name="Barry K."/>
            <person name="Grigoriev I.V."/>
            <person name="Crous P."/>
            <person name="Smith M.E."/>
        </authorList>
    </citation>
    <scope>NUCLEOTIDE SEQUENCE</scope>
    <source>
        <strain evidence="1">RSA 2271</strain>
    </source>
</reference>
<sequence>MEEYEILPRDSYQHTVTIHETPRVISWWFTTRRKNIDFGLFYRAFDHNGANNNQHQSYQQQSAEGPCASATPNLSSAALANGSDSVANVDATADTGSTLQVHKSTQPEASSVGSRFNSQQGRRGSKLRDPLLVPLLPMAHVESSKGTIKGQWNAIWPGTYILYFDNSFSVSTSKLLTLVVAINEPTKPAEAIPSPVRYEGWLQKKKRKRMQGWARRWVSIRGNYLTYSLAPQGVARAKINLHNAVVSTDTQHHIIYIDGDEGFMQFKAKEMGEFHSWVDAINSVKACKDDLRREEGDTMSIKDGATAVAALPSIPLAQQPPLLPFVRGATPSTPVEIGTVVANWQEGGEDGTGSKTVQQIHSRFTIEATQA</sequence>
<protein>
    <submittedName>
        <fullName evidence="1">Oxysterol-binding protein 3</fullName>
    </submittedName>
</protein>
<feature type="non-terminal residue" evidence="1">
    <location>
        <position position="371"/>
    </location>
</feature>
<gene>
    <name evidence="1" type="primary">OSH3_1</name>
    <name evidence="1" type="ORF">EV182_004139</name>
</gene>
<dbReference type="EMBL" id="JAMZIH010006353">
    <property type="protein sequence ID" value="KAJ1674014.1"/>
    <property type="molecule type" value="Genomic_DNA"/>
</dbReference>
<proteinExistence type="predicted"/>
<dbReference type="Proteomes" id="UP001145114">
    <property type="component" value="Unassembled WGS sequence"/>
</dbReference>